<feature type="domain" description="Peptidase S8 pro-domain" evidence="3">
    <location>
        <begin position="263"/>
        <end position="291"/>
    </location>
</feature>
<dbReference type="AlphaFoldDB" id="W5J4A3"/>
<evidence type="ECO:0000256" key="1">
    <source>
        <dbReference type="SAM" id="MobiDB-lite"/>
    </source>
</evidence>
<keyword evidence="2" id="KW-1133">Transmembrane helix</keyword>
<dbReference type="Gene3D" id="3.30.70.850">
    <property type="entry name" value="Peptidase S8, pro-domain"/>
    <property type="match status" value="1"/>
</dbReference>
<evidence type="ECO:0000259" key="3">
    <source>
        <dbReference type="Pfam" id="PF16470"/>
    </source>
</evidence>
<feature type="transmembrane region" description="Helical" evidence="2">
    <location>
        <begin position="317"/>
        <end position="339"/>
    </location>
</feature>
<dbReference type="STRING" id="43151.W5J4A3"/>
<protein>
    <recommendedName>
        <fullName evidence="3">Peptidase S8 pro-domain domain-containing protein</fullName>
    </recommendedName>
</protein>
<dbReference type="InterPro" id="IPR032815">
    <property type="entry name" value="S8_pro-domain"/>
</dbReference>
<dbReference type="HOGENOM" id="CLU_730015_0_0_1"/>
<evidence type="ECO:0000256" key="2">
    <source>
        <dbReference type="SAM" id="Phobius"/>
    </source>
</evidence>
<name>W5J4A3_ANODA</name>
<organism evidence="4">
    <name type="scientific">Anopheles darlingi</name>
    <name type="common">Mosquito</name>
    <dbReference type="NCBI Taxonomy" id="43151"/>
    <lineage>
        <taxon>Eukaryota</taxon>
        <taxon>Metazoa</taxon>
        <taxon>Ecdysozoa</taxon>
        <taxon>Arthropoda</taxon>
        <taxon>Hexapoda</taxon>
        <taxon>Insecta</taxon>
        <taxon>Pterygota</taxon>
        <taxon>Neoptera</taxon>
        <taxon>Endopterygota</taxon>
        <taxon>Diptera</taxon>
        <taxon>Nematocera</taxon>
        <taxon>Culicoidea</taxon>
        <taxon>Culicidae</taxon>
        <taxon>Anophelinae</taxon>
        <taxon>Anopheles</taxon>
    </lineage>
</organism>
<dbReference type="VEuPathDB" id="VectorBase:ADAC011170"/>
<dbReference type="SUPFAM" id="SSF54897">
    <property type="entry name" value="Protease propeptides/inhibitors"/>
    <property type="match status" value="1"/>
</dbReference>
<reference evidence="4" key="2">
    <citation type="submission" date="2010-05" db="EMBL/GenBank/DDBJ databases">
        <authorList>
            <person name="Almeida L.G."/>
            <person name="Nicolas M.F."/>
            <person name="Souza R.C."/>
            <person name="Vasconcelos A.T.R."/>
        </authorList>
    </citation>
    <scope>NUCLEOTIDE SEQUENCE</scope>
</reference>
<evidence type="ECO:0000313" key="4">
    <source>
        <dbReference type="EMBL" id="ETN58716.1"/>
    </source>
</evidence>
<dbReference type="eggNOG" id="KOG3525">
    <property type="taxonomic scope" value="Eukaryota"/>
</dbReference>
<dbReference type="InterPro" id="IPR038466">
    <property type="entry name" value="S8_pro-domain_sf"/>
</dbReference>
<dbReference type="InParanoid" id="W5J4A3"/>
<feature type="region of interest" description="Disordered" evidence="1">
    <location>
        <begin position="38"/>
        <end position="66"/>
    </location>
</feature>
<keyword evidence="2" id="KW-0812">Transmembrane</keyword>
<accession>W5J4A3</accession>
<dbReference type="VEuPathDB" id="VectorBase:ADAR2_004457"/>
<keyword evidence="2" id="KW-0472">Membrane</keyword>
<dbReference type="Pfam" id="PF16470">
    <property type="entry name" value="S8_pro-domain"/>
    <property type="match status" value="1"/>
</dbReference>
<proteinExistence type="predicted"/>
<reference evidence="4" key="3">
    <citation type="journal article" date="2013" name="Nucleic Acids Res.">
        <title>The genome of Anopheles darlingi, the main neotropical malaria vector.</title>
        <authorList>
            <person name="Marinotti O."/>
            <person name="Cerqueira G.C."/>
            <person name="de Almeida L.G."/>
            <person name="Ferro M.I."/>
            <person name="Loreto E.L."/>
            <person name="Zaha A."/>
            <person name="Teixeira S.M."/>
            <person name="Wespiser A.R."/>
            <person name="Almeida E Silva A."/>
            <person name="Schlindwein A.D."/>
            <person name="Pacheco A.C."/>
            <person name="Silva A.L."/>
            <person name="Graveley B.R."/>
            <person name="Walenz B.P."/>
            <person name="Lima Bde A."/>
            <person name="Ribeiro C.A."/>
            <person name="Nunes-Silva C.G."/>
            <person name="de Carvalho C.R."/>
            <person name="Soares C.M."/>
            <person name="de Menezes C.B."/>
            <person name="Matiolli C."/>
            <person name="Caffrey D."/>
            <person name="Araujo D.A."/>
            <person name="de Oliveira D.M."/>
            <person name="Golenbock D."/>
            <person name="Grisard E.C."/>
            <person name="Fantinatti-Garboggini F."/>
            <person name="de Carvalho F.M."/>
            <person name="Barcellos F.G."/>
            <person name="Prosdocimi F."/>
            <person name="May G."/>
            <person name="Azevedo Junior G.M."/>
            <person name="Guimaraes G.M."/>
            <person name="Goldman G.H."/>
            <person name="Padilha I.Q."/>
            <person name="Batista Jda S."/>
            <person name="Ferro J.A."/>
            <person name="Ribeiro J.M."/>
            <person name="Fietto J.L."/>
            <person name="Dabbas K.M."/>
            <person name="Cerdeira L."/>
            <person name="Agnez-Lima L.F."/>
            <person name="Brocchi M."/>
            <person name="de Carvalho M.O."/>
            <person name="Teixeira Mde M."/>
            <person name="Diniz Maia Mde M."/>
            <person name="Goldman M.H."/>
            <person name="Cruz Schneider M.P."/>
            <person name="Felipe M.S."/>
            <person name="Hungria M."/>
            <person name="Nicolas M.F."/>
            <person name="Pereira M."/>
            <person name="Montes M.A."/>
            <person name="Cantao M.E."/>
            <person name="Vincentz M."/>
            <person name="Rafael M.S."/>
            <person name="Silverman N."/>
            <person name="Stoco P.H."/>
            <person name="Souza R.C."/>
            <person name="Vicentini R."/>
            <person name="Gazzinelli R.T."/>
            <person name="Neves Rde O."/>
            <person name="Silva R."/>
            <person name="Astolfi-Filho S."/>
            <person name="Maciel T.E."/>
            <person name="Urmenyi T.P."/>
            <person name="Tadei W.P."/>
            <person name="Camargo E.P."/>
            <person name="de Vasconcelos A.T."/>
        </authorList>
    </citation>
    <scope>NUCLEOTIDE SEQUENCE</scope>
</reference>
<feature type="compositionally biased region" description="Polar residues" evidence="1">
    <location>
        <begin position="38"/>
        <end position="59"/>
    </location>
</feature>
<comment type="caution">
    <text evidence="4">The sequence shown here is derived from an EMBL/GenBank/DDBJ whole genome shotgun (WGS) entry which is preliminary data.</text>
</comment>
<reference evidence="4" key="1">
    <citation type="journal article" date="2010" name="BMC Genomics">
        <title>Combination of measures distinguishes pre-miRNAs from other stem-loops in the genome of the newly sequenced Anopheles darlingi.</title>
        <authorList>
            <person name="Mendes N.D."/>
            <person name="Freitas A.T."/>
            <person name="Vasconcelos A.T."/>
            <person name="Sagot M.F."/>
        </authorList>
    </citation>
    <scope>NUCLEOTIDE SEQUENCE</scope>
</reference>
<feature type="compositionally biased region" description="Polar residues" evidence="1">
    <location>
        <begin position="1"/>
        <end position="12"/>
    </location>
</feature>
<sequence length="379" mass="41797">MMVTTVRSSQGTPAVMGGQCSRVSRRASFSLHRNTMNHSIFSRSPGKPTSAQSPVNSANKHQDSWNGDALHRSTRNHRIEPSFCEQPIPIRLSSQSEAAIDAGARVYPRATLAASPANTEDDGSSGEVWSAFFRLGQRPRQRQQQQYHHLLRTRTGFVTGLWRSLFQQQLVLVLTLVLVFSGIESVVHCDEIVSNGSGRGGDGSDRVLLNRGNLLDGVVQVLTTSKGSYRGSGSVPASTDQFTSNNNNELDDELDGGRHFTHHWAVHIPDGDQEQLAERVAAEHGFINRGKRSSIASQNLQADCNNCSVRVLSANPFIALVWPGVGFIVQNLIIIWYCSREREDAGALRHPDSTIAIVASMMRFYADERDRSGSTRFRN</sequence>
<dbReference type="EMBL" id="ADMH02002125">
    <property type="protein sequence ID" value="ETN58716.1"/>
    <property type="molecule type" value="Genomic_DNA"/>
</dbReference>
<gene>
    <name evidence="4" type="ORF">AND_009676</name>
</gene>
<feature type="region of interest" description="Disordered" evidence="1">
    <location>
        <begin position="1"/>
        <end position="21"/>
    </location>
</feature>